<dbReference type="InterPro" id="IPR052926">
    <property type="entry name" value="Metallo-beta-lactamase_dom"/>
</dbReference>
<evidence type="ECO:0000259" key="1">
    <source>
        <dbReference type="Pfam" id="PF00753"/>
    </source>
</evidence>
<feature type="domain" description="Metallo-beta-lactamase" evidence="1">
    <location>
        <begin position="25"/>
        <end position="91"/>
    </location>
</feature>
<dbReference type="EMBL" id="PETL01000331">
    <property type="protein sequence ID" value="PIV63530.1"/>
    <property type="molecule type" value="Genomic_DNA"/>
</dbReference>
<dbReference type="InterPro" id="IPR036866">
    <property type="entry name" value="RibonucZ/Hydroxyglut_hydro"/>
</dbReference>
<organism evidence="2 3">
    <name type="scientific">bacterium (Candidatus Ratteibacteria) CG01_land_8_20_14_3_00_40_19</name>
    <dbReference type="NCBI Taxonomy" id="2014290"/>
    <lineage>
        <taxon>Bacteria</taxon>
        <taxon>Candidatus Ratteibacteria</taxon>
    </lineage>
</organism>
<dbReference type="GO" id="GO:0016740">
    <property type="term" value="F:transferase activity"/>
    <property type="evidence" value="ECO:0007669"/>
    <property type="project" value="TreeGrafter"/>
</dbReference>
<dbReference type="PANTHER" id="PTHR13754:SF13">
    <property type="entry name" value="METALLO-BETA-LACTAMASE SUPERFAMILY PROTEIN (AFU_ORTHOLOGUE AFUA_3G07630)"/>
    <property type="match status" value="1"/>
</dbReference>
<accession>A0A2M7E710</accession>
<dbReference type="InterPro" id="IPR001279">
    <property type="entry name" value="Metallo-B-lactamas"/>
</dbReference>
<evidence type="ECO:0000313" key="3">
    <source>
        <dbReference type="Proteomes" id="UP000228886"/>
    </source>
</evidence>
<protein>
    <submittedName>
        <fullName evidence="2">MBL fold metallo-hydrolase</fullName>
    </submittedName>
</protein>
<dbReference type="AlphaFoldDB" id="A0A2M7E710"/>
<reference evidence="3" key="1">
    <citation type="submission" date="2017-09" db="EMBL/GenBank/DDBJ databases">
        <title>Depth-based differentiation of microbial function through sediment-hosted aquifers and enrichment of novel symbionts in the deep terrestrial subsurface.</title>
        <authorList>
            <person name="Probst A.J."/>
            <person name="Ladd B."/>
            <person name="Jarett J.K."/>
            <person name="Geller-Mcgrath D.E."/>
            <person name="Sieber C.M.K."/>
            <person name="Emerson J.B."/>
            <person name="Anantharaman K."/>
            <person name="Thomas B.C."/>
            <person name="Malmstrom R."/>
            <person name="Stieglmeier M."/>
            <person name="Klingl A."/>
            <person name="Woyke T."/>
            <person name="Ryan C.M."/>
            <person name="Banfield J.F."/>
        </authorList>
    </citation>
    <scope>NUCLEOTIDE SEQUENCE [LARGE SCALE GENOMIC DNA]</scope>
</reference>
<dbReference type="PANTHER" id="PTHR13754">
    <property type="entry name" value="METALLO-BETA-LACTAMASE SUPERFAMILY PROTEIN"/>
    <property type="match status" value="1"/>
</dbReference>
<name>A0A2M7E710_9BACT</name>
<keyword evidence="2" id="KW-0378">Hydrolase</keyword>
<comment type="caution">
    <text evidence="2">The sequence shown here is derived from an EMBL/GenBank/DDBJ whole genome shotgun (WGS) entry which is preliminary data.</text>
</comment>
<dbReference type="CDD" id="cd07713">
    <property type="entry name" value="DHPS-like_MBL-fold"/>
    <property type="match status" value="1"/>
</dbReference>
<proteinExistence type="predicted"/>
<dbReference type="SUPFAM" id="SSF56281">
    <property type="entry name" value="Metallo-hydrolase/oxidoreductase"/>
    <property type="match status" value="1"/>
</dbReference>
<dbReference type="GO" id="GO:0016787">
    <property type="term" value="F:hydrolase activity"/>
    <property type="evidence" value="ECO:0007669"/>
    <property type="project" value="UniProtKB-KW"/>
</dbReference>
<dbReference type="InterPro" id="IPR041712">
    <property type="entry name" value="DHPS-like_MBL-fold"/>
</dbReference>
<dbReference type="Gene3D" id="3.60.15.10">
    <property type="entry name" value="Ribonuclease Z/Hydroxyacylglutathione hydrolase-like"/>
    <property type="match status" value="1"/>
</dbReference>
<dbReference type="Proteomes" id="UP000228886">
    <property type="component" value="Unassembled WGS sequence"/>
</dbReference>
<sequence length="229" mass="25758">MVTITILYDNEIYQEGLKADWGFSCLIEKEGSPTILFDTGANGRILFFNMRKLRIDSLMISEVFISHNHWDHTGGLPDFLRAANKKIKVYIPSSMGKSENGEEIVPIKEPMQLHQNFFSTGELKGVEQSLVIKEWEKLVVIAGCSHSGVGNILKAASQFGKVKTLIGGLHGFSEFDLIKDLDLVCPTHCTQFKSKIKNLYPEKYISGGAGKIILNYKDYHEDRKLESTK</sequence>
<gene>
    <name evidence="2" type="ORF">COS11_06935</name>
</gene>
<dbReference type="Pfam" id="PF00753">
    <property type="entry name" value="Lactamase_B"/>
    <property type="match status" value="1"/>
</dbReference>
<evidence type="ECO:0000313" key="2">
    <source>
        <dbReference type="EMBL" id="PIV63530.1"/>
    </source>
</evidence>